<keyword evidence="11" id="KW-0067">ATP-binding</keyword>
<dbReference type="CDD" id="cd05387">
    <property type="entry name" value="BY-kinase"/>
    <property type="match status" value="1"/>
</dbReference>
<dbReference type="NCBIfam" id="TIGR01007">
    <property type="entry name" value="eps_fam"/>
    <property type="match status" value="1"/>
</dbReference>
<keyword evidence="10" id="KW-0418">Kinase</keyword>
<evidence type="ECO:0000259" key="18">
    <source>
        <dbReference type="Pfam" id="PF13614"/>
    </source>
</evidence>
<evidence type="ECO:0000256" key="7">
    <source>
        <dbReference type="ARBA" id="ARBA00022679"/>
    </source>
</evidence>
<dbReference type="Proteomes" id="UP000248134">
    <property type="component" value="Unassembled WGS sequence"/>
</dbReference>
<feature type="transmembrane region" description="Helical" evidence="16">
    <location>
        <begin position="38"/>
        <end position="56"/>
    </location>
</feature>
<comment type="similarity">
    <text evidence="3">Belongs to the etk/wzc family.</text>
</comment>
<evidence type="ECO:0000256" key="4">
    <source>
        <dbReference type="ARBA" id="ARBA00011903"/>
    </source>
</evidence>
<dbReference type="InterPro" id="IPR025669">
    <property type="entry name" value="AAA_dom"/>
</dbReference>
<evidence type="ECO:0000256" key="16">
    <source>
        <dbReference type="SAM" id="Phobius"/>
    </source>
</evidence>
<evidence type="ECO:0000256" key="14">
    <source>
        <dbReference type="ARBA" id="ARBA00023137"/>
    </source>
</evidence>
<keyword evidence="9" id="KW-0547">Nucleotide-binding</keyword>
<accession>A0A323UJG3</accession>
<dbReference type="InterPro" id="IPR050445">
    <property type="entry name" value="Bact_polysacc_biosynth/exp"/>
</dbReference>
<feature type="transmembrane region" description="Helical" evidence="16">
    <location>
        <begin position="452"/>
        <end position="471"/>
    </location>
</feature>
<dbReference type="RefSeq" id="WP_110785194.1">
    <property type="nucleotide sequence ID" value="NZ_QKQS01000010.1"/>
</dbReference>
<gene>
    <name evidence="19" type="ORF">DNX69_06425</name>
</gene>
<dbReference type="PANTHER" id="PTHR32309:SF13">
    <property type="entry name" value="FERRIC ENTEROBACTIN TRANSPORT PROTEIN FEPE"/>
    <property type="match status" value="1"/>
</dbReference>
<dbReference type="GO" id="GO:0004715">
    <property type="term" value="F:non-membrane spanning protein tyrosine kinase activity"/>
    <property type="evidence" value="ECO:0007669"/>
    <property type="project" value="UniProtKB-EC"/>
</dbReference>
<evidence type="ECO:0000256" key="12">
    <source>
        <dbReference type="ARBA" id="ARBA00022989"/>
    </source>
</evidence>
<dbReference type="OrthoDB" id="230260at2"/>
<dbReference type="EMBL" id="QKQS01000010">
    <property type="protein sequence ID" value="PZA12825.1"/>
    <property type="molecule type" value="Genomic_DNA"/>
</dbReference>
<evidence type="ECO:0000256" key="9">
    <source>
        <dbReference type="ARBA" id="ARBA00022741"/>
    </source>
</evidence>
<evidence type="ECO:0000256" key="5">
    <source>
        <dbReference type="ARBA" id="ARBA00022475"/>
    </source>
</evidence>
<dbReference type="InterPro" id="IPR005702">
    <property type="entry name" value="Wzc-like_C"/>
</dbReference>
<keyword evidence="5" id="KW-1003">Cell membrane</keyword>
<evidence type="ECO:0000259" key="17">
    <source>
        <dbReference type="Pfam" id="PF02706"/>
    </source>
</evidence>
<comment type="catalytic activity">
    <reaction evidence="15">
        <text>L-tyrosyl-[protein] + ATP = O-phospho-L-tyrosyl-[protein] + ADP + H(+)</text>
        <dbReference type="Rhea" id="RHEA:10596"/>
        <dbReference type="Rhea" id="RHEA-COMP:10136"/>
        <dbReference type="Rhea" id="RHEA-COMP:20101"/>
        <dbReference type="ChEBI" id="CHEBI:15378"/>
        <dbReference type="ChEBI" id="CHEBI:30616"/>
        <dbReference type="ChEBI" id="CHEBI:46858"/>
        <dbReference type="ChEBI" id="CHEBI:61978"/>
        <dbReference type="ChEBI" id="CHEBI:456216"/>
        <dbReference type="EC" id="2.7.10.2"/>
    </reaction>
</comment>
<protein>
    <recommendedName>
        <fullName evidence="4">non-specific protein-tyrosine kinase</fullName>
        <ecNumber evidence="4">2.7.10.2</ecNumber>
    </recommendedName>
</protein>
<sequence>MNFAGQPLQDGSLPRIGAGKDSLSLLDISDFVARHWRFIGLVTLFVIVLALAYLAVAPSRYTAQTDMIIDTKRVTWTQSEFATENRMVEDASVESEIETTKSEKVALQVIRKLRLNEDPEFIGTGTGLRSRLYQLLELDPPISPQLTPGELEARALSRVKDNLRVIRLGRSYIEQISFTSLVPEKAAAIANAFADAYIEDQIQAKFEATRRASEWLQQRIGELRQQASDAYRAVQDFKSSNSIIVNGDGKLASDLELDQLGIALAKARAETSQARAKLERITRVLELRQEKGSTEIPDPVVTDALSNPVITRLRQQYLDNQSKEAEWSSRYGPDHQAARNLRSEMANVRQAIWDEISRIAESYRSEVQIAKTQEESIDKRMIEVFQSSTGTRQAQVHLRELETAATTYRGIYETFLTRFTQSVQQQSFPSTEARVVTLALPPAVRSSPKTNLTLALATVTGLALAILAAFARDRMSRRIHTRAQLESILGTSCLAIIPSFADPTYSSQAASNSSRVSRAVRYLVRRRDNASGRHRERGQANSAAFEKINDVAPFSATAEALRHIKVAIDLSPGGGRVIGIVSARPGEGKTTICASFAAFLSKSGARTLLIDGDLRNPSLSRTLGYKNKRGLLELVADQLQLSDVVVTDPVYEFDFLPSATEMKPINSADVLTSPSMKRMLKSAAGNYEYVIVDLPPILPVVDVKAAGHLFDAFILIVEWGATTSEEVRSAVGVSRSLSERLLGAVLNKTDEGVMRRLEGYAYRSHHYYYYGAPDHKDKQTAS</sequence>
<evidence type="ECO:0000256" key="8">
    <source>
        <dbReference type="ARBA" id="ARBA00022692"/>
    </source>
</evidence>
<dbReference type="InterPro" id="IPR027417">
    <property type="entry name" value="P-loop_NTPase"/>
</dbReference>
<feature type="domain" description="AAA" evidence="18">
    <location>
        <begin position="576"/>
        <end position="705"/>
    </location>
</feature>
<evidence type="ECO:0000256" key="10">
    <source>
        <dbReference type="ARBA" id="ARBA00022777"/>
    </source>
</evidence>
<reference evidence="19 20" key="1">
    <citation type="submission" date="2018-06" db="EMBL/GenBank/DDBJ databases">
        <title>Draft Whole-Genome Sequence of the purple photosynthetic bacterium Rhodospeudomonas palustris XCP.</title>
        <authorList>
            <person name="Rayyan A."/>
            <person name="Meyer T.E."/>
            <person name="Kyndt J.A."/>
        </authorList>
    </citation>
    <scope>NUCLEOTIDE SEQUENCE [LARGE SCALE GENOMIC DNA]</scope>
    <source>
        <strain evidence="19 20">XCP</strain>
    </source>
</reference>
<name>A0A323UJG3_RHOPL</name>
<dbReference type="Pfam" id="PF02706">
    <property type="entry name" value="Wzz"/>
    <property type="match status" value="1"/>
</dbReference>
<keyword evidence="14" id="KW-0829">Tyrosine-protein kinase</keyword>
<proteinExistence type="inferred from homology"/>
<dbReference type="EC" id="2.7.10.2" evidence="4"/>
<dbReference type="SUPFAM" id="SSF52540">
    <property type="entry name" value="P-loop containing nucleoside triphosphate hydrolases"/>
    <property type="match status" value="1"/>
</dbReference>
<comment type="caution">
    <text evidence="19">The sequence shown here is derived from an EMBL/GenBank/DDBJ whole genome shotgun (WGS) entry which is preliminary data.</text>
</comment>
<evidence type="ECO:0000256" key="11">
    <source>
        <dbReference type="ARBA" id="ARBA00022840"/>
    </source>
</evidence>
<keyword evidence="6" id="KW-0997">Cell inner membrane</keyword>
<evidence type="ECO:0000256" key="3">
    <source>
        <dbReference type="ARBA" id="ARBA00008883"/>
    </source>
</evidence>
<dbReference type="GO" id="GO:0005886">
    <property type="term" value="C:plasma membrane"/>
    <property type="evidence" value="ECO:0007669"/>
    <property type="project" value="UniProtKB-SubCell"/>
</dbReference>
<dbReference type="Pfam" id="PF13614">
    <property type="entry name" value="AAA_31"/>
    <property type="match status" value="1"/>
</dbReference>
<evidence type="ECO:0000313" key="19">
    <source>
        <dbReference type="EMBL" id="PZA12825.1"/>
    </source>
</evidence>
<dbReference type="AlphaFoldDB" id="A0A323UJG3"/>
<keyword evidence="7" id="KW-0808">Transferase</keyword>
<dbReference type="Gene3D" id="3.40.50.300">
    <property type="entry name" value="P-loop containing nucleotide triphosphate hydrolases"/>
    <property type="match status" value="1"/>
</dbReference>
<evidence type="ECO:0000256" key="2">
    <source>
        <dbReference type="ARBA" id="ARBA00007316"/>
    </source>
</evidence>
<evidence type="ECO:0000256" key="13">
    <source>
        <dbReference type="ARBA" id="ARBA00023136"/>
    </source>
</evidence>
<keyword evidence="8 16" id="KW-0812">Transmembrane</keyword>
<evidence type="ECO:0000256" key="6">
    <source>
        <dbReference type="ARBA" id="ARBA00022519"/>
    </source>
</evidence>
<keyword evidence="12 16" id="KW-1133">Transmembrane helix</keyword>
<dbReference type="InterPro" id="IPR003856">
    <property type="entry name" value="LPS_length_determ_N"/>
</dbReference>
<dbReference type="PANTHER" id="PTHR32309">
    <property type="entry name" value="TYROSINE-PROTEIN KINASE"/>
    <property type="match status" value="1"/>
</dbReference>
<evidence type="ECO:0000313" key="20">
    <source>
        <dbReference type="Proteomes" id="UP000248134"/>
    </source>
</evidence>
<organism evidence="19 20">
    <name type="scientific">Rhodopseudomonas palustris</name>
    <dbReference type="NCBI Taxonomy" id="1076"/>
    <lineage>
        <taxon>Bacteria</taxon>
        <taxon>Pseudomonadati</taxon>
        <taxon>Pseudomonadota</taxon>
        <taxon>Alphaproteobacteria</taxon>
        <taxon>Hyphomicrobiales</taxon>
        <taxon>Nitrobacteraceae</taxon>
        <taxon>Rhodopseudomonas</taxon>
    </lineage>
</organism>
<comment type="similarity">
    <text evidence="2">Belongs to the CpsD/CapB family.</text>
</comment>
<dbReference type="GO" id="GO:0005524">
    <property type="term" value="F:ATP binding"/>
    <property type="evidence" value="ECO:0007669"/>
    <property type="project" value="UniProtKB-KW"/>
</dbReference>
<feature type="domain" description="Polysaccharide chain length determinant N-terminal" evidence="17">
    <location>
        <begin position="22"/>
        <end position="113"/>
    </location>
</feature>
<evidence type="ECO:0000256" key="1">
    <source>
        <dbReference type="ARBA" id="ARBA00004429"/>
    </source>
</evidence>
<keyword evidence="13 16" id="KW-0472">Membrane</keyword>
<evidence type="ECO:0000256" key="15">
    <source>
        <dbReference type="ARBA" id="ARBA00051245"/>
    </source>
</evidence>
<comment type="subcellular location">
    <subcellularLocation>
        <location evidence="1">Cell inner membrane</location>
        <topology evidence="1">Multi-pass membrane protein</topology>
    </subcellularLocation>
</comment>